<dbReference type="PANTHER" id="PTHR11014:SF63">
    <property type="entry name" value="METALLOPEPTIDASE, PUTATIVE (AFU_ORTHOLOGUE AFUA_6G09600)-RELATED"/>
    <property type="match status" value="1"/>
</dbReference>
<dbReference type="SUPFAM" id="SSF53187">
    <property type="entry name" value="Zn-dependent exopeptidases"/>
    <property type="match status" value="1"/>
</dbReference>
<dbReference type="EMBL" id="FMAF01000014">
    <property type="protein sequence ID" value="SCB41882.1"/>
    <property type="molecule type" value="Genomic_DNA"/>
</dbReference>
<sequence>MWRNPIISNLQRPLAPEPGPIPMNAIVNTASLNDPVEKGIAAYLNEVIALRHDLHQYPELAFQEHRTSKRVASLLTDWGYEVATGIAGTGVVATLKRGNGQRSLGIRADMDALPIDEATGLDYASSNPGVMHACGHDGHTSILLAAARYLAESSQFNGTLRLIFQPAEEIGAGARKMLSEGLFDRFPVEAVFGLHNWPGVPEGQFGFVAGPAMASVDQAVIKIVGKGGHGAEPHRAVDPVLASASFITALQSVVSRNIDPQDMAVATVGSIHAGSASNVIPESVELKLTMRAFSEQVRVTLQERIPALARAQAESFGAVAEVNYRLGFPALVNHADETAFARGVAVQALGPAAVEADFRPRTASEDFAFLLEAKPGSYLFVGNGDSAPLHSAQYNFNDAIIAPAARYWVRLAETFLADDNR</sequence>
<dbReference type="InterPro" id="IPR011650">
    <property type="entry name" value="Peptidase_M20_dimer"/>
</dbReference>
<organism evidence="4 5">
    <name type="scientific">Rhizobium lusitanum</name>
    <dbReference type="NCBI Taxonomy" id="293958"/>
    <lineage>
        <taxon>Bacteria</taxon>
        <taxon>Pseudomonadati</taxon>
        <taxon>Pseudomonadota</taxon>
        <taxon>Alphaproteobacteria</taxon>
        <taxon>Hyphomicrobiales</taxon>
        <taxon>Rhizobiaceae</taxon>
        <taxon>Rhizobium/Agrobacterium group</taxon>
        <taxon>Rhizobium</taxon>
    </lineage>
</organism>
<dbReference type="Proteomes" id="UP000199205">
    <property type="component" value="Unassembled WGS sequence"/>
</dbReference>
<dbReference type="InterPro" id="IPR017439">
    <property type="entry name" value="Amidohydrolase"/>
</dbReference>
<evidence type="ECO:0000256" key="1">
    <source>
        <dbReference type="ARBA" id="ARBA00022801"/>
    </source>
</evidence>
<dbReference type="Gene3D" id="3.40.630.10">
    <property type="entry name" value="Zn peptidases"/>
    <property type="match status" value="1"/>
</dbReference>
<dbReference type="GO" id="GO:0019877">
    <property type="term" value="P:diaminopimelate biosynthetic process"/>
    <property type="evidence" value="ECO:0007669"/>
    <property type="project" value="UniProtKB-ARBA"/>
</dbReference>
<evidence type="ECO:0000313" key="5">
    <source>
        <dbReference type="Proteomes" id="UP000199205"/>
    </source>
</evidence>
<feature type="binding site" evidence="2">
    <location>
        <position position="136"/>
    </location>
    <ligand>
        <name>Mn(2+)</name>
        <dbReference type="ChEBI" id="CHEBI:29035"/>
        <label>2</label>
    </ligand>
</feature>
<accession>A0A1C3WP89</accession>
<dbReference type="Pfam" id="PF01546">
    <property type="entry name" value="Peptidase_M20"/>
    <property type="match status" value="1"/>
</dbReference>
<name>A0A1C3WP89_9HYPH</name>
<comment type="cofactor">
    <cofactor evidence="2">
        <name>Mn(2+)</name>
        <dbReference type="ChEBI" id="CHEBI:29035"/>
    </cofactor>
    <text evidence="2">The Mn(2+) ion enhances activity.</text>
</comment>
<dbReference type="CDD" id="cd05666">
    <property type="entry name" value="M20_Acy1-like"/>
    <property type="match status" value="1"/>
</dbReference>
<dbReference type="Gene3D" id="3.30.70.360">
    <property type="match status" value="1"/>
</dbReference>
<dbReference type="PANTHER" id="PTHR11014">
    <property type="entry name" value="PEPTIDASE M20 FAMILY MEMBER"/>
    <property type="match status" value="1"/>
</dbReference>
<dbReference type="AlphaFoldDB" id="A0A1C3WP89"/>
<protein>
    <submittedName>
        <fullName evidence="4">Hippurate hydrolase</fullName>
    </submittedName>
</protein>
<dbReference type="FunFam" id="3.30.70.360:FF:000001">
    <property type="entry name" value="N-acetyldiaminopimelate deacetylase"/>
    <property type="match status" value="1"/>
</dbReference>
<dbReference type="InterPro" id="IPR002933">
    <property type="entry name" value="Peptidase_M20"/>
</dbReference>
<dbReference type="NCBIfam" id="TIGR01891">
    <property type="entry name" value="amidohydrolases"/>
    <property type="match status" value="1"/>
</dbReference>
<evidence type="ECO:0000313" key="4">
    <source>
        <dbReference type="EMBL" id="SCB41882.1"/>
    </source>
</evidence>
<keyword evidence="1 4" id="KW-0378">Hydrolase</keyword>
<dbReference type="InterPro" id="IPR036264">
    <property type="entry name" value="Bact_exopeptidase_dim_dom"/>
</dbReference>
<dbReference type="GO" id="GO:0046872">
    <property type="term" value="F:metal ion binding"/>
    <property type="evidence" value="ECO:0007669"/>
    <property type="project" value="UniProtKB-KW"/>
</dbReference>
<reference evidence="4 5" key="1">
    <citation type="submission" date="2016-08" db="EMBL/GenBank/DDBJ databases">
        <authorList>
            <person name="Seilhamer J.J."/>
        </authorList>
    </citation>
    <scope>NUCLEOTIDE SEQUENCE [LARGE SCALE GENOMIC DNA]</scope>
    <source>
        <strain evidence="4 5">P1-7</strain>
    </source>
</reference>
<feature type="domain" description="Peptidase M20 dimerisation" evidence="3">
    <location>
        <begin position="219"/>
        <end position="313"/>
    </location>
</feature>
<evidence type="ECO:0000256" key="2">
    <source>
        <dbReference type="PIRSR" id="PIRSR005962-1"/>
    </source>
</evidence>
<dbReference type="GO" id="GO:0050118">
    <property type="term" value="F:N-acetyldiaminopimelate deacetylase activity"/>
    <property type="evidence" value="ECO:0007669"/>
    <property type="project" value="UniProtKB-ARBA"/>
</dbReference>
<feature type="binding site" evidence="2">
    <location>
        <position position="390"/>
    </location>
    <ligand>
        <name>Mn(2+)</name>
        <dbReference type="ChEBI" id="CHEBI:29035"/>
        <label>2</label>
    </ligand>
</feature>
<dbReference type="PIRSF" id="PIRSF005962">
    <property type="entry name" value="Pept_M20D_amidohydro"/>
    <property type="match status" value="1"/>
</dbReference>
<feature type="binding site" evidence="2">
    <location>
        <position position="134"/>
    </location>
    <ligand>
        <name>Mn(2+)</name>
        <dbReference type="ChEBI" id="CHEBI:29035"/>
        <label>2</label>
    </ligand>
</feature>
<feature type="binding site" evidence="2">
    <location>
        <position position="195"/>
    </location>
    <ligand>
        <name>Mn(2+)</name>
        <dbReference type="ChEBI" id="CHEBI:29035"/>
        <label>2</label>
    </ligand>
</feature>
<dbReference type="Pfam" id="PF07687">
    <property type="entry name" value="M20_dimer"/>
    <property type="match status" value="1"/>
</dbReference>
<keyword evidence="2" id="KW-0479">Metal-binding</keyword>
<feature type="binding site" evidence="2">
    <location>
        <position position="169"/>
    </location>
    <ligand>
        <name>Mn(2+)</name>
        <dbReference type="ChEBI" id="CHEBI:29035"/>
        <label>2</label>
    </ligand>
</feature>
<proteinExistence type="predicted"/>
<dbReference type="SUPFAM" id="SSF55031">
    <property type="entry name" value="Bacterial exopeptidase dimerisation domain"/>
    <property type="match status" value="1"/>
</dbReference>
<evidence type="ECO:0000259" key="3">
    <source>
        <dbReference type="Pfam" id="PF07687"/>
    </source>
</evidence>
<gene>
    <name evidence="4" type="ORF">GA0061101_114107</name>
</gene>
<keyword evidence="2" id="KW-0464">Manganese</keyword>